<keyword evidence="2" id="KW-1185">Reference proteome</keyword>
<dbReference type="Proteomes" id="UP000604046">
    <property type="component" value="Unassembled WGS sequence"/>
</dbReference>
<organism evidence="1 2">
    <name type="scientific">Symbiodinium natans</name>
    <dbReference type="NCBI Taxonomy" id="878477"/>
    <lineage>
        <taxon>Eukaryota</taxon>
        <taxon>Sar</taxon>
        <taxon>Alveolata</taxon>
        <taxon>Dinophyceae</taxon>
        <taxon>Suessiales</taxon>
        <taxon>Symbiodiniaceae</taxon>
        <taxon>Symbiodinium</taxon>
    </lineage>
</organism>
<gene>
    <name evidence="1" type="ORF">SNAT2548_LOCUS11200</name>
</gene>
<dbReference type="AlphaFoldDB" id="A0A812L8B7"/>
<protein>
    <submittedName>
        <fullName evidence="1">Uncharacterized protein</fullName>
    </submittedName>
</protein>
<sequence>MLWEGRGGSVWQLVDDAVGGFVSWSTLPKAGPGLDDRKPSTCQSNVLSSCGACRNHVEIVIGISDCLSGCEQTDDTVLLAHAKKSNATFSTNDKVYVDGGLFAEGSSLNAGCHGQAASSIKVCGCGVKVVAHMLPACLRTRSLTRRWQVRLRHTRL</sequence>
<dbReference type="EMBL" id="CAJNDS010000990">
    <property type="protein sequence ID" value="CAE7242819.1"/>
    <property type="molecule type" value="Genomic_DNA"/>
</dbReference>
<proteinExistence type="predicted"/>
<reference evidence="1" key="1">
    <citation type="submission" date="2021-02" db="EMBL/GenBank/DDBJ databases">
        <authorList>
            <person name="Dougan E. K."/>
            <person name="Rhodes N."/>
            <person name="Thang M."/>
            <person name="Chan C."/>
        </authorList>
    </citation>
    <scope>NUCLEOTIDE SEQUENCE</scope>
</reference>
<comment type="caution">
    <text evidence="1">The sequence shown here is derived from an EMBL/GenBank/DDBJ whole genome shotgun (WGS) entry which is preliminary data.</text>
</comment>
<evidence type="ECO:0000313" key="1">
    <source>
        <dbReference type="EMBL" id="CAE7242819.1"/>
    </source>
</evidence>
<name>A0A812L8B7_9DINO</name>
<evidence type="ECO:0000313" key="2">
    <source>
        <dbReference type="Proteomes" id="UP000604046"/>
    </source>
</evidence>
<accession>A0A812L8B7</accession>